<dbReference type="InterPro" id="IPR002347">
    <property type="entry name" value="SDR_fam"/>
</dbReference>
<accession>A0A3B1BMV2</accession>
<evidence type="ECO:0000256" key="1">
    <source>
        <dbReference type="ARBA" id="ARBA00006484"/>
    </source>
</evidence>
<dbReference type="InterPro" id="IPR020904">
    <property type="entry name" value="Sc_DH/Rdtase_CS"/>
</dbReference>
<dbReference type="EMBL" id="UOGC01000093">
    <property type="protein sequence ID" value="VAX19686.1"/>
    <property type="molecule type" value="Genomic_DNA"/>
</dbReference>
<dbReference type="Gene3D" id="3.40.50.720">
    <property type="entry name" value="NAD(P)-binding Rossmann-like Domain"/>
    <property type="match status" value="1"/>
</dbReference>
<dbReference type="PROSITE" id="PS00061">
    <property type="entry name" value="ADH_SHORT"/>
    <property type="match status" value="1"/>
</dbReference>
<reference evidence="3" key="1">
    <citation type="submission" date="2018-06" db="EMBL/GenBank/DDBJ databases">
        <authorList>
            <person name="Zhirakovskaya E."/>
        </authorList>
    </citation>
    <scope>NUCLEOTIDE SEQUENCE</scope>
</reference>
<evidence type="ECO:0000313" key="3">
    <source>
        <dbReference type="EMBL" id="VAX19686.1"/>
    </source>
</evidence>
<dbReference type="PANTHER" id="PTHR43639">
    <property type="entry name" value="OXIDOREDUCTASE, SHORT-CHAIN DEHYDROGENASE/REDUCTASE FAMILY (AFU_ORTHOLOGUE AFUA_5G02870)"/>
    <property type="match status" value="1"/>
</dbReference>
<dbReference type="Pfam" id="PF13561">
    <property type="entry name" value="adh_short_C2"/>
    <property type="match status" value="1"/>
</dbReference>
<dbReference type="InterPro" id="IPR036291">
    <property type="entry name" value="NAD(P)-bd_dom_sf"/>
</dbReference>
<keyword evidence="2 3" id="KW-0560">Oxidoreductase</keyword>
<dbReference type="PRINTS" id="PR00080">
    <property type="entry name" value="SDRFAMILY"/>
</dbReference>
<name>A0A3B1BMV2_9ZZZZ</name>
<comment type="similarity">
    <text evidence="1">Belongs to the short-chain dehydrogenases/reductases (SDR) family.</text>
</comment>
<gene>
    <name evidence="3" type="ORF">MNBD_NITROSPINAE01-1594</name>
</gene>
<proteinExistence type="inferred from homology"/>
<protein>
    <submittedName>
        <fullName evidence="3">3-oxoacyl-[acyl-carrier protein] reductase</fullName>
        <ecNumber evidence="3">1.1.1.100</ecNumber>
    </submittedName>
</protein>
<dbReference type="PANTHER" id="PTHR43639:SF1">
    <property type="entry name" value="SHORT-CHAIN DEHYDROGENASE_REDUCTASE FAMILY PROTEIN"/>
    <property type="match status" value="1"/>
</dbReference>
<sequence>MKKTALVTGAAIRLGRAMVEALAHDGYNVAIHYNSSTNEAEELSGKLNKRYGSGTAKIFKADLHDIEACKKLPHDVFTAFGGKLDLLVNNASIFEKIPLESITSGVMEKYHKMHVIAPATLCIESAKYLKDANPGRIVNIVDVYADYPKAGYLPYTTSKAALKALTRQLAIELAPDILVNAIAPGAILQPVSGGESVEIIKNKVPLKKFGEPSDITHALLFLAKTAYVTGQTIVVDGGRSLNV</sequence>
<dbReference type="EC" id="1.1.1.100" evidence="3"/>
<dbReference type="SUPFAM" id="SSF51735">
    <property type="entry name" value="NAD(P)-binding Rossmann-fold domains"/>
    <property type="match status" value="1"/>
</dbReference>
<dbReference type="AlphaFoldDB" id="A0A3B1BMV2"/>
<dbReference type="GO" id="GO:0004316">
    <property type="term" value="F:3-oxoacyl-[acyl-carrier-protein] reductase (NADPH) activity"/>
    <property type="evidence" value="ECO:0007669"/>
    <property type="project" value="UniProtKB-EC"/>
</dbReference>
<organism evidence="3">
    <name type="scientific">hydrothermal vent metagenome</name>
    <dbReference type="NCBI Taxonomy" id="652676"/>
    <lineage>
        <taxon>unclassified sequences</taxon>
        <taxon>metagenomes</taxon>
        <taxon>ecological metagenomes</taxon>
    </lineage>
</organism>
<dbReference type="PRINTS" id="PR00081">
    <property type="entry name" value="GDHRDH"/>
</dbReference>
<evidence type="ECO:0000256" key="2">
    <source>
        <dbReference type="ARBA" id="ARBA00023002"/>
    </source>
</evidence>